<evidence type="ECO:0008006" key="5">
    <source>
        <dbReference type="Google" id="ProtNLM"/>
    </source>
</evidence>
<evidence type="ECO:0000256" key="2">
    <source>
        <dbReference type="SAM" id="Phobius"/>
    </source>
</evidence>
<dbReference type="EMBL" id="JBHLWH010000030">
    <property type="protein sequence ID" value="MFC0249084.1"/>
    <property type="molecule type" value="Genomic_DNA"/>
</dbReference>
<dbReference type="RefSeq" id="WP_378041871.1">
    <property type="nucleotide sequence ID" value="NZ_JBHLWH010000030.1"/>
</dbReference>
<keyword evidence="2" id="KW-0812">Transmembrane</keyword>
<name>A0ABV6F6E7_9MICC</name>
<reference evidence="3 4" key="1">
    <citation type="submission" date="2024-09" db="EMBL/GenBank/DDBJ databases">
        <authorList>
            <person name="Sun Q."/>
            <person name="Mori K."/>
        </authorList>
    </citation>
    <scope>NUCLEOTIDE SEQUENCE [LARGE SCALE GENOMIC DNA]</scope>
    <source>
        <strain evidence="3 4">CCM 7609</strain>
    </source>
</reference>
<dbReference type="Proteomes" id="UP001589766">
    <property type="component" value="Unassembled WGS sequence"/>
</dbReference>
<proteinExistence type="predicted"/>
<feature type="transmembrane region" description="Helical" evidence="2">
    <location>
        <begin position="12"/>
        <end position="35"/>
    </location>
</feature>
<evidence type="ECO:0000313" key="3">
    <source>
        <dbReference type="EMBL" id="MFC0249084.1"/>
    </source>
</evidence>
<gene>
    <name evidence="3" type="ORF">ACFFIO_11300</name>
</gene>
<keyword evidence="2" id="KW-0472">Membrane</keyword>
<organism evidence="3 4">
    <name type="scientific">Citricoccus parietis</name>
    <dbReference type="NCBI Taxonomy" id="592307"/>
    <lineage>
        <taxon>Bacteria</taxon>
        <taxon>Bacillati</taxon>
        <taxon>Actinomycetota</taxon>
        <taxon>Actinomycetes</taxon>
        <taxon>Micrococcales</taxon>
        <taxon>Micrococcaceae</taxon>
        <taxon>Citricoccus</taxon>
    </lineage>
</organism>
<evidence type="ECO:0000256" key="1">
    <source>
        <dbReference type="SAM" id="MobiDB-lite"/>
    </source>
</evidence>
<feature type="transmembrane region" description="Helical" evidence="2">
    <location>
        <begin position="41"/>
        <end position="62"/>
    </location>
</feature>
<keyword evidence="4" id="KW-1185">Reference proteome</keyword>
<sequence length="84" mass="9067">MFNPWDNGSKAYRITLLTGTGLILLGIVLALIGGGVQVQPIQWAAIGLIGLGLVTHLVAQVLRARDAQRRHRQARETRAGAAER</sequence>
<feature type="region of interest" description="Disordered" evidence="1">
    <location>
        <begin position="65"/>
        <end position="84"/>
    </location>
</feature>
<keyword evidence="2" id="KW-1133">Transmembrane helix</keyword>
<accession>A0ABV6F6E7</accession>
<feature type="compositionally biased region" description="Basic and acidic residues" evidence="1">
    <location>
        <begin position="74"/>
        <end position="84"/>
    </location>
</feature>
<comment type="caution">
    <text evidence="3">The sequence shown here is derived from an EMBL/GenBank/DDBJ whole genome shotgun (WGS) entry which is preliminary data.</text>
</comment>
<evidence type="ECO:0000313" key="4">
    <source>
        <dbReference type="Proteomes" id="UP001589766"/>
    </source>
</evidence>
<protein>
    <recommendedName>
        <fullName evidence="5">DUF3188 domain-containing protein</fullName>
    </recommendedName>
</protein>